<protein>
    <recommendedName>
        <fullName evidence="3">Reverse transcriptase domain-containing protein</fullName>
    </recommendedName>
</protein>
<reference evidence="1" key="1">
    <citation type="submission" date="2018-11" db="EMBL/GenBank/DDBJ databases">
        <authorList>
            <person name="Alioto T."/>
            <person name="Alioto T."/>
        </authorList>
    </citation>
    <scope>NUCLEOTIDE SEQUENCE</scope>
</reference>
<dbReference type="PANTHER" id="PTHR47331">
    <property type="entry name" value="PHD-TYPE DOMAIN-CONTAINING PROTEIN"/>
    <property type="match status" value="1"/>
</dbReference>
<accession>A0A8B6FR19</accession>
<comment type="caution">
    <text evidence="1">The sequence shown here is derived from an EMBL/GenBank/DDBJ whole genome shotgun (WGS) entry which is preliminary data.</text>
</comment>
<gene>
    <name evidence="1" type="ORF">MGAL_10B006358</name>
</gene>
<name>A0A8B6FR19_MYTGA</name>
<sequence>MEHDELPSNYTVTRRRTENVIKKLSQDPKLLKKYGDIIAEQERRGFVETVDEKEQKGGKIHYIPHHPIHKESSTTPIRIVYDCSCRQSPSHPSLNDCLMDTPPKLNDLTKLLVQFRANQFATCTDIEKAFLHVGLSEEDRDVTRFLWLSDPTNPGSQLKTYRFKAVLFGATSSPFILNATIQKHLKQFGNTNRVKEITELTHPYKWRYCPTDNNPADLLTRGLTIEQFDQSILWRKGPNWLTDSTKWPELNSAKNTVLTSLVDDSESEEEIDNLDMTHQNSLGSITNILNISNHGSYMKLLRITVIRFIRNCRRDRISRKSGLLEVNEFKQQ</sequence>
<evidence type="ECO:0000313" key="2">
    <source>
        <dbReference type="Proteomes" id="UP000596742"/>
    </source>
</evidence>
<dbReference type="Proteomes" id="UP000596742">
    <property type="component" value="Unassembled WGS sequence"/>
</dbReference>
<dbReference type="SUPFAM" id="SSF56672">
    <property type="entry name" value="DNA/RNA polymerases"/>
    <property type="match status" value="1"/>
</dbReference>
<dbReference type="EMBL" id="UYJE01007247">
    <property type="protein sequence ID" value="VDI52970.1"/>
    <property type="molecule type" value="Genomic_DNA"/>
</dbReference>
<organism evidence="1 2">
    <name type="scientific">Mytilus galloprovincialis</name>
    <name type="common">Mediterranean mussel</name>
    <dbReference type="NCBI Taxonomy" id="29158"/>
    <lineage>
        <taxon>Eukaryota</taxon>
        <taxon>Metazoa</taxon>
        <taxon>Spiralia</taxon>
        <taxon>Lophotrochozoa</taxon>
        <taxon>Mollusca</taxon>
        <taxon>Bivalvia</taxon>
        <taxon>Autobranchia</taxon>
        <taxon>Pteriomorphia</taxon>
        <taxon>Mytilida</taxon>
        <taxon>Mytiloidea</taxon>
        <taxon>Mytilidae</taxon>
        <taxon>Mytilinae</taxon>
        <taxon>Mytilus</taxon>
    </lineage>
</organism>
<evidence type="ECO:0000313" key="1">
    <source>
        <dbReference type="EMBL" id="VDI52970.1"/>
    </source>
</evidence>
<dbReference type="AlphaFoldDB" id="A0A8B6FR19"/>
<dbReference type="InterPro" id="IPR043502">
    <property type="entry name" value="DNA/RNA_pol_sf"/>
</dbReference>
<evidence type="ECO:0008006" key="3">
    <source>
        <dbReference type="Google" id="ProtNLM"/>
    </source>
</evidence>
<proteinExistence type="predicted"/>
<keyword evidence="2" id="KW-1185">Reference proteome</keyword>
<dbReference type="PANTHER" id="PTHR47331:SF1">
    <property type="entry name" value="GAG-LIKE PROTEIN"/>
    <property type="match status" value="1"/>
</dbReference>
<dbReference type="OrthoDB" id="8057024at2759"/>